<feature type="transmembrane region" description="Helical" evidence="1">
    <location>
        <begin position="6"/>
        <end position="24"/>
    </location>
</feature>
<feature type="transmembrane region" description="Helical" evidence="1">
    <location>
        <begin position="44"/>
        <end position="62"/>
    </location>
</feature>
<keyword evidence="1" id="KW-0472">Membrane</keyword>
<keyword evidence="1" id="KW-0812">Transmembrane</keyword>
<dbReference type="AlphaFoldDB" id="A0A6C0KHZ6"/>
<accession>A0A6C0KHZ6</accession>
<evidence type="ECO:0008006" key="3">
    <source>
        <dbReference type="Google" id="ProtNLM"/>
    </source>
</evidence>
<organism evidence="2">
    <name type="scientific">viral metagenome</name>
    <dbReference type="NCBI Taxonomy" id="1070528"/>
    <lineage>
        <taxon>unclassified sequences</taxon>
        <taxon>metagenomes</taxon>
        <taxon>organismal metagenomes</taxon>
    </lineage>
</organism>
<keyword evidence="1" id="KW-1133">Transmembrane helix</keyword>
<protein>
    <recommendedName>
        <fullName evidence="3">DUF378 domain-containing protein</fullName>
    </recommendedName>
</protein>
<name>A0A6C0KHZ6_9ZZZZ</name>
<evidence type="ECO:0000313" key="2">
    <source>
        <dbReference type="EMBL" id="QHU15904.1"/>
    </source>
</evidence>
<evidence type="ECO:0000256" key="1">
    <source>
        <dbReference type="SAM" id="Phobius"/>
    </source>
</evidence>
<dbReference type="EMBL" id="MN740869">
    <property type="protein sequence ID" value="QHU15904.1"/>
    <property type="molecule type" value="Genomic_DNA"/>
</dbReference>
<reference evidence="2" key="1">
    <citation type="journal article" date="2020" name="Nature">
        <title>Giant virus diversity and host interactions through global metagenomics.</title>
        <authorList>
            <person name="Schulz F."/>
            <person name="Roux S."/>
            <person name="Paez-Espino D."/>
            <person name="Jungbluth S."/>
            <person name="Walsh D.A."/>
            <person name="Denef V.J."/>
            <person name="McMahon K.D."/>
            <person name="Konstantinidis K.T."/>
            <person name="Eloe-Fadrosh E.A."/>
            <person name="Kyrpides N.C."/>
            <person name="Woyke T."/>
        </authorList>
    </citation>
    <scope>NUCLEOTIDE SEQUENCE</scope>
    <source>
        <strain evidence="2">GVMAG-S-3300010158-109</strain>
    </source>
</reference>
<sequence>MNLTNVIFTLMLLITILGSVNWGLVPSGNNLVERWIPKRMINYAYYVFAFTGLLTLILFIRLKSNDDEIAHENQK</sequence>
<proteinExistence type="predicted"/>